<gene>
    <name evidence="1" type="ORF">A2973_01745</name>
</gene>
<dbReference type="Proteomes" id="UP000176409">
    <property type="component" value="Unassembled WGS sequence"/>
</dbReference>
<dbReference type="AlphaFoldDB" id="A0A1F6B1G2"/>
<dbReference type="STRING" id="1798396.A2973_01745"/>
<sequence>MNRVVNVESSALDQGGGPGVLFNAMAGRAAEALGAVIIYHWANEVPPVAAQLALGATKGRLSRSLDAYEVELGDPAVARVAVEQASLAREALRVLARSEGHPDVVLYQRNYRDIKGALGEKAFALAVRADMGTARGIWDIRSFAGLW</sequence>
<comment type="caution">
    <text evidence="1">The sequence shown here is derived from an EMBL/GenBank/DDBJ whole genome shotgun (WGS) entry which is preliminary data.</text>
</comment>
<proteinExistence type="predicted"/>
<evidence type="ECO:0000313" key="2">
    <source>
        <dbReference type="Proteomes" id="UP000176409"/>
    </source>
</evidence>
<organism evidence="1 2">
    <name type="scientific">Candidatus Gottesmanbacteria bacterium RIFCSPLOWO2_01_FULL_49_10</name>
    <dbReference type="NCBI Taxonomy" id="1798396"/>
    <lineage>
        <taxon>Bacteria</taxon>
        <taxon>Candidatus Gottesmaniibacteriota</taxon>
    </lineage>
</organism>
<reference evidence="1 2" key="1">
    <citation type="journal article" date="2016" name="Nat. Commun.">
        <title>Thousands of microbial genomes shed light on interconnected biogeochemical processes in an aquifer system.</title>
        <authorList>
            <person name="Anantharaman K."/>
            <person name="Brown C.T."/>
            <person name="Hug L.A."/>
            <person name="Sharon I."/>
            <person name="Castelle C.J."/>
            <person name="Probst A.J."/>
            <person name="Thomas B.C."/>
            <person name="Singh A."/>
            <person name="Wilkins M.J."/>
            <person name="Karaoz U."/>
            <person name="Brodie E.L."/>
            <person name="Williams K.H."/>
            <person name="Hubbard S.S."/>
            <person name="Banfield J.F."/>
        </authorList>
    </citation>
    <scope>NUCLEOTIDE SEQUENCE [LARGE SCALE GENOMIC DNA]</scope>
</reference>
<accession>A0A1F6B1G2</accession>
<name>A0A1F6B1G2_9BACT</name>
<dbReference type="EMBL" id="MFJZ01000004">
    <property type="protein sequence ID" value="OGG30756.1"/>
    <property type="molecule type" value="Genomic_DNA"/>
</dbReference>
<protein>
    <submittedName>
        <fullName evidence="1">Uncharacterized protein</fullName>
    </submittedName>
</protein>
<evidence type="ECO:0000313" key="1">
    <source>
        <dbReference type="EMBL" id="OGG30756.1"/>
    </source>
</evidence>